<protein>
    <submittedName>
        <fullName evidence="1">Uncharacterized protein</fullName>
    </submittedName>
</protein>
<evidence type="ECO:0000313" key="1">
    <source>
        <dbReference type="EMBL" id="CAL1412829.1"/>
    </source>
</evidence>
<proteinExistence type="predicted"/>
<keyword evidence="2" id="KW-1185">Reference proteome</keyword>
<dbReference type="EMBL" id="OZ034822">
    <property type="protein sequence ID" value="CAL1412829.1"/>
    <property type="molecule type" value="Genomic_DNA"/>
</dbReference>
<sequence>MSLNEQIHDFESSTLPELEQLLCSLREELLPDYMFVVGKGGDDYTLNYFFNLTNPRPNLDGSTSNLIAALSAKFLLSYSMASSNPWSTP</sequence>
<dbReference type="AlphaFoldDB" id="A0AAV2GQ79"/>
<accession>A0AAV2GQ79</accession>
<dbReference type="Proteomes" id="UP001497516">
    <property type="component" value="Chromosome 9"/>
</dbReference>
<gene>
    <name evidence="1" type="ORF">LTRI10_LOCUS52095</name>
</gene>
<name>A0AAV2GQ79_9ROSI</name>
<organism evidence="1 2">
    <name type="scientific">Linum trigynum</name>
    <dbReference type="NCBI Taxonomy" id="586398"/>
    <lineage>
        <taxon>Eukaryota</taxon>
        <taxon>Viridiplantae</taxon>
        <taxon>Streptophyta</taxon>
        <taxon>Embryophyta</taxon>
        <taxon>Tracheophyta</taxon>
        <taxon>Spermatophyta</taxon>
        <taxon>Magnoliopsida</taxon>
        <taxon>eudicotyledons</taxon>
        <taxon>Gunneridae</taxon>
        <taxon>Pentapetalae</taxon>
        <taxon>rosids</taxon>
        <taxon>fabids</taxon>
        <taxon>Malpighiales</taxon>
        <taxon>Linaceae</taxon>
        <taxon>Linum</taxon>
    </lineage>
</organism>
<evidence type="ECO:0000313" key="2">
    <source>
        <dbReference type="Proteomes" id="UP001497516"/>
    </source>
</evidence>
<reference evidence="1 2" key="1">
    <citation type="submission" date="2024-04" db="EMBL/GenBank/DDBJ databases">
        <authorList>
            <person name="Fracassetti M."/>
        </authorList>
    </citation>
    <scope>NUCLEOTIDE SEQUENCE [LARGE SCALE GENOMIC DNA]</scope>
</reference>